<evidence type="ECO:0000259" key="12">
    <source>
        <dbReference type="SMART" id="SM00477"/>
    </source>
</evidence>
<keyword evidence="7" id="KW-0460">Magnesium</keyword>
<dbReference type="InterPro" id="IPR040255">
    <property type="entry name" value="Non-specific_endonuclease"/>
</dbReference>
<dbReference type="PANTHER" id="PTHR13966:SF5">
    <property type="entry name" value="ENDONUCLEASE G, MITOCHONDRIAL"/>
    <property type="match status" value="1"/>
</dbReference>
<keyword evidence="15" id="KW-1185">Reference proteome</keyword>
<name>A0ABT1X716_9PROT</name>
<accession>A0ABT1X716</accession>
<feature type="compositionally biased region" description="Pro residues" evidence="9">
    <location>
        <begin position="280"/>
        <end position="299"/>
    </location>
</feature>
<evidence type="ECO:0000256" key="4">
    <source>
        <dbReference type="ARBA" id="ARBA00022723"/>
    </source>
</evidence>
<reference evidence="14 15" key="1">
    <citation type="submission" date="2022-06" db="EMBL/GenBank/DDBJ databases">
        <title>Roseomonas CN29.</title>
        <authorList>
            <person name="Cheng Y."/>
            <person name="He X."/>
        </authorList>
    </citation>
    <scope>NUCLEOTIDE SEQUENCE [LARGE SCALE GENOMIC DNA]</scope>
    <source>
        <strain evidence="14 15">CN29</strain>
    </source>
</reference>
<dbReference type="PANTHER" id="PTHR13966">
    <property type="entry name" value="ENDONUCLEASE RELATED"/>
    <property type="match status" value="1"/>
</dbReference>
<proteinExistence type="inferred from homology"/>
<dbReference type="InterPro" id="IPR044929">
    <property type="entry name" value="DNA/RNA_non-sp_Endonuclease_sf"/>
</dbReference>
<dbReference type="InterPro" id="IPR001604">
    <property type="entry name" value="Endo_G_ENPP1-like_dom"/>
</dbReference>
<dbReference type="InterPro" id="IPR018524">
    <property type="entry name" value="DNA/RNA_endonuclease_AS"/>
</dbReference>
<feature type="signal peptide" evidence="11">
    <location>
        <begin position="1"/>
        <end position="33"/>
    </location>
</feature>
<comment type="caution">
    <text evidence="14">The sequence shown here is derived from an EMBL/GenBank/DDBJ whole genome shotgun (WGS) entry which is preliminary data.</text>
</comment>
<feature type="domain" description="ENPP1-3/EXOG-like endonuclease/phosphodiesterase" evidence="12">
    <location>
        <begin position="64"/>
        <end position="253"/>
    </location>
</feature>
<dbReference type="InterPro" id="IPR044925">
    <property type="entry name" value="His-Me_finger_sf"/>
</dbReference>
<evidence type="ECO:0000256" key="6">
    <source>
        <dbReference type="ARBA" id="ARBA00022801"/>
    </source>
</evidence>
<organism evidence="14 15">
    <name type="scientific">Roseomonas populi</name>
    <dbReference type="NCBI Taxonomy" id="3121582"/>
    <lineage>
        <taxon>Bacteria</taxon>
        <taxon>Pseudomonadati</taxon>
        <taxon>Pseudomonadota</taxon>
        <taxon>Alphaproteobacteria</taxon>
        <taxon>Acetobacterales</taxon>
        <taxon>Roseomonadaceae</taxon>
        <taxon>Roseomonas</taxon>
    </lineage>
</organism>
<dbReference type="PROSITE" id="PS01070">
    <property type="entry name" value="NUCLEASE_NON_SPEC"/>
    <property type="match status" value="1"/>
</dbReference>
<feature type="chain" id="PRO_5046741902" description="Endonuclease" evidence="11">
    <location>
        <begin position="34"/>
        <end position="329"/>
    </location>
</feature>
<dbReference type="Proteomes" id="UP001524642">
    <property type="component" value="Unassembled WGS sequence"/>
</dbReference>
<dbReference type="Gene3D" id="3.40.570.10">
    <property type="entry name" value="Extracellular Endonuclease, subunit A"/>
    <property type="match status" value="1"/>
</dbReference>
<keyword evidence="10" id="KW-0812">Transmembrane</keyword>
<dbReference type="Pfam" id="PF01223">
    <property type="entry name" value="Endonuclease_NS"/>
    <property type="match status" value="1"/>
</dbReference>
<keyword evidence="11" id="KW-0732">Signal</keyword>
<keyword evidence="5 8" id="KW-0255">Endonuclease</keyword>
<comment type="cofactor">
    <cofactor evidence="1 8">
        <name>Mg(2+)</name>
        <dbReference type="ChEBI" id="CHEBI:18420"/>
    </cofactor>
</comment>
<evidence type="ECO:0000256" key="1">
    <source>
        <dbReference type="ARBA" id="ARBA00001946"/>
    </source>
</evidence>
<feature type="compositionally biased region" description="Polar residues" evidence="9">
    <location>
        <begin position="269"/>
        <end position="278"/>
    </location>
</feature>
<sequence>MAATPDPAIGFQARGWASAVFFVGLLLSPVAGAAPSACPQHHPGGQAPDILRPSLATQARELCFEAYSVVHSGVSRTALAAAEHLTRRRIQQARGLERDDAFHAESELPEEERARLSDYARSGFDRGHMAPSGDMPTPSAQAESFSLANMVPQHPGSNRCLWEGIESTVRELAMEEGEVWVLTGPVFQGETLQRLNGRVLVPTALYKAIYLPGRGEAGAYLASNAPGLAWRAVSLDALREATGLDAFPALPATVKARAMALPEPRPSNVRGSCDNQPEGTAPPAPPSPSAGPPPAPAQPAPSGGRIGLILAGVFALVMIVALIRVLGRR</sequence>
<dbReference type="SMART" id="SM00892">
    <property type="entry name" value="Endonuclease_NS"/>
    <property type="match status" value="1"/>
</dbReference>
<dbReference type="EMBL" id="JANJOU010000017">
    <property type="protein sequence ID" value="MCR0983893.1"/>
    <property type="molecule type" value="Genomic_DNA"/>
</dbReference>
<dbReference type="SUPFAM" id="SSF54060">
    <property type="entry name" value="His-Me finger endonucleases"/>
    <property type="match status" value="1"/>
</dbReference>
<evidence type="ECO:0000313" key="14">
    <source>
        <dbReference type="EMBL" id="MCR0983893.1"/>
    </source>
</evidence>
<feature type="transmembrane region" description="Helical" evidence="10">
    <location>
        <begin position="306"/>
        <end position="326"/>
    </location>
</feature>
<keyword evidence="3 8" id="KW-0540">Nuclease</keyword>
<evidence type="ECO:0000313" key="15">
    <source>
        <dbReference type="Proteomes" id="UP001524642"/>
    </source>
</evidence>
<evidence type="ECO:0000256" key="11">
    <source>
        <dbReference type="SAM" id="SignalP"/>
    </source>
</evidence>
<dbReference type="RefSeq" id="WP_257717559.1">
    <property type="nucleotide sequence ID" value="NZ_JANJOU010000017.1"/>
</dbReference>
<keyword evidence="10" id="KW-1133">Transmembrane helix</keyword>
<dbReference type="SMART" id="SM00477">
    <property type="entry name" value="NUC"/>
    <property type="match status" value="1"/>
</dbReference>
<evidence type="ECO:0000256" key="8">
    <source>
        <dbReference type="RuleBase" id="RU366055"/>
    </source>
</evidence>
<evidence type="ECO:0000256" key="9">
    <source>
        <dbReference type="SAM" id="MobiDB-lite"/>
    </source>
</evidence>
<dbReference type="GO" id="GO:0004519">
    <property type="term" value="F:endonuclease activity"/>
    <property type="evidence" value="ECO:0007669"/>
    <property type="project" value="UniProtKB-KW"/>
</dbReference>
<evidence type="ECO:0000256" key="7">
    <source>
        <dbReference type="ARBA" id="ARBA00022842"/>
    </source>
</evidence>
<comment type="similarity">
    <text evidence="2 8">Belongs to the DNA/RNA non-specific endonuclease family.</text>
</comment>
<evidence type="ECO:0000256" key="5">
    <source>
        <dbReference type="ARBA" id="ARBA00022759"/>
    </source>
</evidence>
<keyword evidence="10" id="KW-0472">Membrane</keyword>
<evidence type="ECO:0000256" key="10">
    <source>
        <dbReference type="SAM" id="Phobius"/>
    </source>
</evidence>
<keyword evidence="6 8" id="KW-0378">Hydrolase</keyword>
<keyword evidence="4 8" id="KW-0479">Metal-binding</keyword>
<feature type="region of interest" description="Disordered" evidence="9">
    <location>
        <begin position="261"/>
        <end position="300"/>
    </location>
</feature>
<feature type="domain" description="DNA/RNA non-specific endonuclease/pyrophosphatase/phosphodiesterase" evidence="13">
    <location>
        <begin position="63"/>
        <end position="253"/>
    </location>
</feature>
<evidence type="ECO:0000256" key="3">
    <source>
        <dbReference type="ARBA" id="ARBA00022722"/>
    </source>
</evidence>
<gene>
    <name evidence="14" type="ORF">NRP21_17705</name>
</gene>
<evidence type="ECO:0000256" key="2">
    <source>
        <dbReference type="ARBA" id="ARBA00010052"/>
    </source>
</evidence>
<dbReference type="InterPro" id="IPR020821">
    <property type="entry name" value="ENPP1-3/EXOG-like_nuc-like"/>
</dbReference>
<dbReference type="EC" id="3.1.30.-" evidence="8"/>
<evidence type="ECO:0000259" key="13">
    <source>
        <dbReference type="SMART" id="SM00892"/>
    </source>
</evidence>
<protein>
    <recommendedName>
        <fullName evidence="8">Endonuclease</fullName>
        <ecNumber evidence="8">3.1.30.-</ecNumber>
    </recommendedName>
</protein>